<feature type="domain" description="PTS EIIC type-1" evidence="15">
    <location>
        <begin position="105"/>
        <end position="456"/>
    </location>
</feature>
<keyword evidence="4" id="KW-0762">Sugar transport</keyword>
<dbReference type="PROSITE" id="PS01035">
    <property type="entry name" value="PTS_EIIB_TYPE_1_CYS"/>
    <property type="match status" value="1"/>
</dbReference>
<organism evidence="16 17">
    <name type="scientific">Paenibacillus riograndensis SBR5</name>
    <dbReference type="NCBI Taxonomy" id="1073571"/>
    <lineage>
        <taxon>Bacteria</taxon>
        <taxon>Bacillati</taxon>
        <taxon>Bacillota</taxon>
        <taxon>Bacilli</taxon>
        <taxon>Bacillales</taxon>
        <taxon>Paenibacillaceae</taxon>
        <taxon>Paenibacillus</taxon>
        <taxon>Paenibacillus sonchi group</taxon>
    </lineage>
</organism>
<dbReference type="Pfam" id="PF00367">
    <property type="entry name" value="PTS_EIIB"/>
    <property type="match status" value="1"/>
</dbReference>
<evidence type="ECO:0000256" key="2">
    <source>
        <dbReference type="ARBA" id="ARBA00022448"/>
    </source>
</evidence>
<dbReference type="InterPro" id="IPR013013">
    <property type="entry name" value="PTS_EIIC_1"/>
</dbReference>
<dbReference type="FunFam" id="2.70.70.10:FF:000001">
    <property type="entry name" value="PTS system glucose-specific IIA component"/>
    <property type="match status" value="1"/>
</dbReference>
<dbReference type="AlphaFoldDB" id="A0A0E3WIX6"/>
<dbReference type="PROSITE" id="PS00371">
    <property type="entry name" value="PTS_EIIA_TYPE_1_HIS"/>
    <property type="match status" value="1"/>
</dbReference>
<dbReference type="PROSITE" id="PS51093">
    <property type="entry name" value="PTS_EIIA_TYPE_1"/>
    <property type="match status" value="1"/>
</dbReference>
<keyword evidence="9 12" id="KW-1133">Transmembrane helix</keyword>
<evidence type="ECO:0000256" key="7">
    <source>
        <dbReference type="ARBA" id="ARBA00022692"/>
    </source>
</evidence>
<dbReference type="InterPro" id="IPR003352">
    <property type="entry name" value="PTS_EIIC"/>
</dbReference>
<feature type="transmembrane region" description="Helical" evidence="12">
    <location>
        <begin position="144"/>
        <end position="168"/>
    </location>
</feature>
<accession>A0A0E3WIX6</accession>
<feature type="domain" description="PTS EIIB type-1" evidence="14">
    <location>
        <begin position="4"/>
        <end position="86"/>
    </location>
</feature>
<dbReference type="Gene3D" id="3.30.1360.60">
    <property type="entry name" value="Glucose permease domain IIB"/>
    <property type="match status" value="1"/>
</dbReference>
<dbReference type="HOGENOM" id="CLU_012312_2_1_9"/>
<gene>
    <name evidence="16" type="ORF">PRIO_5414</name>
</gene>
<dbReference type="Gene3D" id="2.70.70.10">
    <property type="entry name" value="Glucose Permease (Domain IIA)"/>
    <property type="match status" value="1"/>
</dbReference>
<evidence type="ECO:0000256" key="3">
    <source>
        <dbReference type="ARBA" id="ARBA00022475"/>
    </source>
</evidence>
<dbReference type="InterPro" id="IPR018113">
    <property type="entry name" value="PTrfase_EIIB_Cys"/>
</dbReference>
<feature type="transmembrane region" description="Helical" evidence="12">
    <location>
        <begin position="419"/>
        <end position="442"/>
    </location>
</feature>
<evidence type="ECO:0000256" key="10">
    <source>
        <dbReference type="ARBA" id="ARBA00023136"/>
    </source>
</evidence>
<feature type="transmembrane region" description="Helical" evidence="12">
    <location>
        <begin position="175"/>
        <end position="194"/>
    </location>
</feature>
<feature type="active site" description="Phosphocysteine intermediate; for EIIB activity" evidence="11">
    <location>
        <position position="26"/>
    </location>
</feature>
<dbReference type="InterPro" id="IPR036878">
    <property type="entry name" value="Glu_permease_IIB"/>
</dbReference>
<dbReference type="FunFam" id="3.30.1360.60:FF:000001">
    <property type="entry name" value="PTS system glucose-specific IIBC component PtsG"/>
    <property type="match status" value="1"/>
</dbReference>
<dbReference type="PROSITE" id="PS51098">
    <property type="entry name" value="PTS_EIIB_TYPE_1"/>
    <property type="match status" value="1"/>
</dbReference>
<dbReference type="InterPro" id="IPR011055">
    <property type="entry name" value="Dup_hybrid_motif"/>
</dbReference>
<feature type="domain" description="PTS EIIA type-1" evidence="13">
    <location>
        <begin position="502"/>
        <end position="606"/>
    </location>
</feature>
<evidence type="ECO:0000313" key="17">
    <source>
        <dbReference type="Proteomes" id="UP000033163"/>
    </source>
</evidence>
<dbReference type="SUPFAM" id="SSF51261">
    <property type="entry name" value="Duplicated hybrid motif"/>
    <property type="match status" value="1"/>
</dbReference>
<comment type="subcellular location">
    <subcellularLocation>
        <location evidence="1">Cell membrane</location>
        <topology evidence="1">Multi-pass membrane protein</topology>
    </subcellularLocation>
</comment>
<dbReference type="KEGG" id="pri:PRIO_5414"/>
<dbReference type="GO" id="GO:0016301">
    <property type="term" value="F:kinase activity"/>
    <property type="evidence" value="ECO:0007669"/>
    <property type="project" value="UniProtKB-KW"/>
</dbReference>
<dbReference type="InterPro" id="IPR001996">
    <property type="entry name" value="PTS_IIB_1"/>
</dbReference>
<feature type="transmembrane region" description="Helical" evidence="12">
    <location>
        <begin position="322"/>
        <end position="342"/>
    </location>
</feature>
<evidence type="ECO:0000256" key="12">
    <source>
        <dbReference type="SAM" id="Phobius"/>
    </source>
</evidence>
<sequence>MKYERLAKDIVQNIGGEENVTNLVHCATRLRFNLKDNQLPDKEKLKSLEGVLSVVESGGQFQVVVGNDVAHVYQEIMKNSKLGAGNSASEDANQPKEKMMSRIFAVISGSLSPLLPAMAGAGILKAFLTLFTTFGWISAESGTYLILAAAANAVFYFLPIFLGVSASFKFGANPYVGGVIGAALMEPNFTGLLANGDTSSFLGIPVVLMDYSSTVFPVFVAIWIFSYVEKFLKKIIHKELQTFMVPLLSLVIIVPLTAMIFGPFGVYIGNAIADAINYLMGVSGLLTGAVIGGLIFFLVVFGLHWGIIPIVLANLANGTDPILAMWAASNFAMAGVALAVFLKSKEKSLKSIAGSSTLSLLLAGVSEPTVYGILLRHKRTIPYVIIAGAVGGAINGGFHTYATAFVFQNIFSIGAFEPVGYYLIGIAAAMGIGLILTVLLGYQDKKKSEAVTEISNTAPAVEKKAVQPGGSTPASNKASTSKKEVLLSPLTGELKSLTQVPDPAFAEGAMGKGIAIIPSVGQAVSPVNGTVGTILKSGHAVILLSESGAEILIHIGINTVQLKGQYFTPRVKAGDHVRTGDVLIEFELEKIKEAGYNPITPIIISNTGDYLDVIETTNSTVTAQDKLLTLVV</sequence>
<keyword evidence="2" id="KW-0813">Transport</keyword>
<feature type="transmembrane region" description="Helical" evidence="12">
    <location>
        <begin position="103"/>
        <end position="124"/>
    </location>
</feature>
<keyword evidence="6" id="KW-0598">Phosphotransferase system</keyword>
<dbReference type="PROSITE" id="PS51103">
    <property type="entry name" value="PTS_EIIC_TYPE_1"/>
    <property type="match status" value="1"/>
</dbReference>
<evidence type="ECO:0000259" key="15">
    <source>
        <dbReference type="PROSITE" id="PS51103"/>
    </source>
</evidence>
<dbReference type="GO" id="GO:0009401">
    <property type="term" value="P:phosphoenolpyruvate-dependent sugar phosphotransferase system"/>
    <property type="evidence" value="ECO:0007669"/>
    <property type="project" value="UniProtKB-KW"/>
</dbReference>
<dbReference type="InterPro" id="IPR001127">
    <property type="entry name" value="PTS_EIIA_1_perm"/>
</dbReference>
<reference evidence="17" key="1">
    <citation type="submission" date="2015-03" db="EMBL/GenBank/DDBJ databases">
        <authorList>
            <person name="Wibberg D."/>
        </authorList>
    </citation>
    <scope>NUCLEOTIDE SEQUENCE [LARGE SCALE GENOMIC DNA]</scope>
</reference>
<dbReference type="NCBIfam" id="TIGR01995">
    <property type="entry name" value="PTS-II-ABC-beta"/>
    <property type="match status" value="1"/>
</dbReference>
<name>A0A0E3WIX6_9BACL</name>
<dbReference type="Proteomes" id="UP000033163">
    <property type="component" value="Chromosome I"/>
</dbReference>
<feature type="transmembrane region" description="Helical" evidence="12">
    <location>
        <begin position="206"/>
        <end position="228"/>
    </location>
</feature>
<dbReference type="EC" id="2.7.1.69" evidence="16"/>
<evidence type="ECO:0000256" key="6">
    <source>
        <dbReference type="ARBA" id="ARBA00022683"/>
    </source>
</evidence>
<dbReference type="PATRIC" id="fig|1073571.4.peg.5804"/>
<protein>
    <submittedName>
        <fullName evidence="16">PTS system beta-glucoside-specific EIIBCA component</fullName>
        <ecNumber evidence="16">2.7.1.69</ecNumber>
    </submittedName>
</protein>
<evidence type="ECO:0000259" key="14">
    <source>
        <dbReference type="PROSITE" id="PS51098"/>
    </source>
</evidence>
<evidence type="ECO:0000256" key="9">
    <source>
        <dbReference type="ARBA" id="ARBA00022989"/>
    </source>
</evidence>
<evidence type="ECO:0000259" key="13">
    <source>
        <dbReference type="PROSITE" id="PS51093"/>
    </source>
</evidence>
<proteinExistence type="predicted"/>
<evidence type="ECO:0000256" key="11">
    <source>
        <dbReference type="PROSITE-ProRule" id="PRU00421"/>
    </source>
</evidence>
<keyword evidence="10 12" id="KW-0472">Membrane</keyword>
<dbReference type="SUPFAM" id="SSF55604">
    <property type="entry name" value="Glucose permease domain IIB"/>
    <property type="match status" value="1"/>
</dbReference>
<keyword evidence="3" id="KW-1003">Cell membrane</keyword>
<evidence type="ECO:0000256" key="8">
    <source>
        <dbReference type="ARBA" id="ARBA00022777"/>
    </source>
</evidence>
<dbReference type="NCBIfam" id="TIGR00830">
    <property type="entry name" value="PTBA"/>
    <property type="match status" value="1"/>
</dbReference>
<evidence type="ECO:0000256" key="1">
    <source>
        <dbReference type="ARBA" id="ARBA00004651"/>
    </source>
</evidence>
<keyword evidence="7 12" id="KW-0812">Transmembrane</keyword>
<dbReference type="PANTHER" id="PTHR30175:SF1">
    <property type="entry name" value="PTS SYSTEM ARBUTIN-, CELLOBIOSE-, AND SALICIN-SPECIFIC EIIBC COMPONENT-RELATED"/>
    <property type="match status" value="1"/>
</dbReference>
<dbReference type="InterPro" id="IPR011297">
    <property type="entry name" value="PTS_IIABC_b_glu"/>
</dbReference>
<dbReference type="CDD" id="cd00212">
    <property type="entry name" value="PTS_IIB_glc"/>
    <property type="match status" value="1"/>
</dbReference>
<evidence type="ECO:0000313" key="16">
    <source>
        <dbReference type="EMBL" id="CQR57803.1"/>
    </source>
</evidence>
<keyword evidence="5 16" id="KW-0808">Transferase</keyword>
<dbReference type="Pfam" id="PF02378">
    <property type="entry name" value="PTS_EIIC"/>
    <property type="match status" value="1"/>
</dbReference>
<dbReference type="GO" id="GO:0008982">
    <property type="term" value="F:protein-N(PI)-phosphohistidine-sugar phosphotransferase activity"/>
    <property type="evidence" value="ECO:0007669"/>
    <property type="project" value="InterPro"/>
</dbReference>
<dbReference type="PANTHER" id="PTHR30175">
    <property type="entry name" value="PHOSPHOTRANSFERASE SYSTEM TRANSPORT PROTEIN"/>
    <property type="match status" value="1"/>
</dbReference>
<dbReference type="EMBL" id="LN831776">
    <property type="protein sequence ID" value="CQR57803.1"/>
    <property type="molecule type" value="Genomic_DNA"/>
</dbReference>
<keyword evidence="8" id="KW-0418">Kinase</keyword>
<dbReference type="RefSeq" id="WP_020433863.1">
    <property type="nucleotide sequence ID" value="NZ_AGBD01001786.1"/>
</dbReference>
<feature type="transmembrane region" description="Helical" evidence="12">
    <location>
        <begin position="240"/>
        <end position="261"/>
    </location>
</feature>
<dbReference type="InterPro" id="IPR050558">
    <property type="entry name" value="PTS_Sugar-Specific_Components"/>
</dbReference>
<dbReference type="GO" id="GO:0005886">
    <property type="term" value="C:plasma membrane"/>
    <property type="evidence" value="ECO:0007669"/>
    <property type="project" value="UniProtKB-SubCell"/>
</dbReference>
<evidence type="ECO:0000256" key="4">
    <source>
        <dbReference type="ARBA" id="ARBA00022597"/>
    </source>
</evidence>
<dbReference type="Pfam" id="PF00358">
    <property type="entry name" value="PTS_EIIA_1"/>
    <property type="match status" value="1"/>
</dbReference>
<evidence type="ECO:0000256" key="5">
    <source>
        <dbReference type="ARBA" id="ARBA00022679"/>
    </source>
</evidence>
<feature type="transmembrane region" description="Helical" evidence="12">
    <location>
        <begin position="383"/>
        <end position="407"/>
    </location>
</feature>